<sequence length="298" mass="31385">MFGNPATRCWGGCWPRPLPGGEREREREREGRGGARGSPTQCVRATCSVLDREIDKSFRRHVGVRSRRGKSPPPAGRSPTSGADRPANAPASRGSERPSTATQLSAAAEVAVGTPAVTAPLTEQRSDRPPPSPRSDGCPPGWVTPPPFPPRGGGERTSALVTTAESRCTGEERSVSPDRSAQNWGAAEVALGPVTIDPYRSPAILDCLPATKPGSPWVPVLPRAPGPQKPAILSLNPNKGVKAAPGEAATLPVPRIWSVRSLRTERAVAPAVARFLRLNDTPSDPTAPHHGSGFCCDL</sequence>
<gene>
    <name evidence="2" type="ORF">D4764_09G0004670</name>
</gene>
<protein>
    <submittedName>
        <fullName evidence="2">Uncharacterized protein</fullName>
    </submittedName>
</protein>
<feature type="compositionally biased region" description="Basic and acidic residues" evidence="1">
    <location>
        <begin position="21"/>
        <end position="33"/>
    </location>
</feature>
<proteinExistence type="predicted"/>
<evidence type="ECO:0000313" key="3">
    <source>
        <dbReference type="Proteomes" id="UP000324091"/>
    </source>
</evidence>
<feature type="region of interest" description="Disordered" evidence="1">
    <location>
        <begin position="1"/>
        <end position="181"/>
    </location>
</feature>
<organism evidence="2 3">
    <name type="scientific">Takifugu flavidus</name>
    <name type="common">sansaifugu</name>
    <dbReference type="NCBI Taxonomy" id="433684"/>
    <lineage>
        <taxon>Eukaryota</taxon>
        <taxon>Metazoa</taxon>
        <taxon>Chordata</taxon>
        <taxon>Craniata</taxon>
        <taxon>Vertebrata</taxon>
        <taxon>Euteleostomi</taxon>
        <taxon>Actinopterygii</taxon>
        <taxon>Neopterygii</taxon>
        <taxon>Teleostei</taxon>
        <taxon>Neoteleostei</taxon>
        <taxon>Acanthomorphata</taxon>
        <taxon>Eupercaria</taxon>
        <taxon>Tetraodontiformes</taxon>
        <taxon>Tetradontoidea</taxon>
        <taxon>Tetraodontidae</taxon>
        <taxon>Takifugu</taxon>
    </lineage>
</organism>
<dbReference type="EMBL" id="RHFK02000022">
    <property type="protein sequence ID" value="TWW55418.1"/>
    <property type="molecule type" value="Genomic_DNA"/>
</dbReference>
<feature type="compositionally biased region" description="Basic residues" evidence="1">
    <location>
        <begin position="58"/>
        <end position="70"/>
    </location>
</feature>
<comment type="caution">
    <text evidence="2">The sequence shown here is derived from an EMBL/GenBank/DDBJ whole genome shotgun (WGS) entry which is preliminary data.</text>
</comment>
<dbReference type="AlphaFoldDB" id="A0A5C6MLF4"/>
<evidence type="ECO:0000256" key="1">
    <source>
        <dbReference type="SAM" id="MobiDB-lite"/>
    </source>
</evidence>
<reference evidence="2 3" key="1">
    <citation type="submission" date="2019-04" db="EMBL/GenBank/DDBJ databases">
        <title>Chromosome genome assembly for Takifugu flavidus.</title>
        <authorList>
            <person name="Xiao S."/>
        </authorList>
    </citation>
    <scope>NUCLEOTIDE SEQUENCE [LARGE SCALE GENOMIC DNA]</scope>
    <source>
        <strain evidence="2">HTHZ2018</strain>
        <tissue evidence="2">Muscle</tissue>
    </source>
</reference>
<accession>A0A5C6MLF4</accession>
<evidence type="ECO:0000313" key="2">
    <source>
        <dbReference type="EMBL" id="TWW55418.1"/>
    </source>
</evidence>
<keyword evidence="3" id="KW-1185">Reference proteome</keyword>
<name>A0A5C6MLF4_9TELE</name>
<dbReference type="Proteomes" id="UP000324091">
    <property type="component" value="Chromosome 9"/>
</dbReference>